<dbReference type="AlphaFoldDB" id="A0A368YIJ1"/>
<organism evidence="1 2">
    <name type="scientific">Phyllobacterium bourgognense</name>
    <dbReference type="NCBI Taxonomy" id="314236"/>
    <lineage>
        <taxon>Bacteria</taxon>
        <taxon>Pseudomonadati</taxon>
        <taxon>Pseudomonadota</taxon>
        <taxon>Alphaproteobacteria</taxon>
        <taxon>Hyphomicrobiales</taxon>
        <taxon>Phyllobacteriaceae</taxon>
        <taxon>Phyllobacterium</taxon>
    </lineage>
</organism>
<proteinExistence type="predicted"/>
<accession>A0A368YIJ1</accession>
<gene>
    <name evidence="1" type="ORF">C7476_11957</name>
</gene>
<evidence type="ECO:0000313" key="1">
    <source>
        <dbReference type="EMBL" id="RCW79136.1"/>
    </source>
</evidence>
<evidence type="ECO:0000313" key="2">
    <source>
        <dbReference type="Proteomes" id="UP000253324"/>
    </source>
</evidence>
<comment type="caution">
    <text evidence="1">The sequence shown here is derived from an EMBL/GenBank/DDBJ whole genome shotgun (WGS) entry which is preliminary data.</text>
</comment>
<dbReference type="Proteomes" id="UP000253324">
    <property type="component" value="Unassembled WGS sequence"/>
</dbReference>
<reference evidence="1 2" key="1">
    <citation type="submission" date="2018-07" db="EMBL/GenBank/DDBJ databases">
        <title>Genomic Encyclopedia of Type Strains, Phase III (KMG-III): the genomes of soil and plant-associated and newly described type strains.</title>
        <authorList>
            <person name="Whitman W."/>
        </authorList>
    </citation>
    <scope>NUCLEOTIDE SEQUENCE [LARGE SCALE GENOMIC DNA]</scope>
    <source>
        <strain evidence="1 2">31-25a</strain>
    </source>
</reference>
<sequence>MQKDASMLQVVILICSTSLSPMDCQSNTALDVIYGPQTSNAMMCGMQGQAFVARTAIVGRSPNEFIKIRCSPLKPIKAALRQ</sequence>
<protein>
    <submittedName>
        <fullName evidence="1">Uncharacterized protein</fullName>
    </submittedName>
</protein>
<dbReference type="EMBL" id="QPJM01000019">
    <property type="protein sequence ID" value="RCW79136.1"/>
    <property type="molecule type" value="Genomic_DNA"/>
</dbReference>
<keyword evidence="2" id="KW-1185">Reference proteome</keyword>
<name>A0A368YIJ1_9HYPH</name>